<reference evidence="2 3" key="1">
    <citation type="journal article" date="2018" name="Cell">
        <title>The Chara Genome: Secondary Complexity and Implications for Plant Terrestrialization.</title>
        <authorList>
            <person name="Nishiyama T."/>
            <person name="Sakayama H."/>
            <person name="Vries J.D."/>
            <person name="Buschmann H."/>
            <person name="Saint-Marcoux D."/>
            <person name="Ullrich K.K."/>
            <person name="Haas F.B."/>
            <person name="Vanderstraeten L."/>
            <person name="Becker D."/>
            <person name="Lang D."/>
            <person name="Vosolsobe S."/>
            <person name="Rombauts S."/>
            <person name="Wilhelmsson P.K.I."/>
            <person name="Janitza P."/>
            <person name="Kern R."/>
            <person name="Heyl A."/>
            <person name="Rumpler F."/>
            <person name="Villalobos L.I.A.C."/>
            <person name="Clay J.M."/>
            <person name="Skokan R."/>
            <person name="Toyoda A."/>
            <person name="Suzuki Y."/>
            <person name="Kagoshima H."/>
            <person name="Schijlen E."/>
            <person name="Tajeshwar N."/>
            <person name="Catarino B."/>
            <person name="Hetherington A.J."/>
            <person name="Saltykova A."/>
            <person name="Bonnot C."/>
            <person name="Breuninger H."/>
            <person name="Symeonidi A."/>
            <person name="Radhakrishnan G.V."/>
            <person name="Van Nieuwerburgh F."/>
            <person name="Deforce D."/>
            <person name="Chang C."/>
            <person name="Karol K.G."/>
            <person name="Hedrich R."/>
            <person name="Ulvskov P."/>
            <person name="Glockner G."/>
            <person name="Delwiche C.F."/>
            <person name="Petrasek J."/>
            <person name="Van de Peer Y."/>
            <person name="Friml J."/>
            <person name="Beilby M."/>
            <person name="Dolan L."/>
            <person name="Kohara Y."/>
            <person name="Sugano S."/>
            <person name="Fujiyama A."/>
            <person name="Delaux P.-M."/>
            <person name="Quint M."/>
            <person name="TheiBen G."/>
            <person name="Hagemann M."/>
            <person name="Harholt J."/>
            <person name="Dunand C."/>
            <person name="Zachgo S."/>
            <person name="Langdale J."/>
            <person name="Maumus F."/>
            <person name="Straeten D.V.D."/>
            <person name="Gould S.B."/>
            <person name="Rensing S.A."/>
        </authorList>
    </citation>
    <scope>NUCLEOTIDE SEQUENCE [LARGE SCALE GENOMIC DNA]</scope>
    <source>
        <strain evidence="2 3">S276</strain>
    </source>
</reference>
<evidence type="ECO:0008006" key="4">
    <source>
        <dbReference type="Google" id="ProtNLM"/>
    </source>
</evidence>
<gene>
    <name evidence="2" type="ORF">CBR_g70725</name>
</gene>
<keyword evidence="3" id="KW-1185">Reference proteome</keyword>
<dbReference type="Gramene" id="GBG66848">
    <property type="protein sequence ID" value="GBG66848"/>
    <property type="gene ID" value="CBR_g70725"/>
</dbReference>
<proteinExistence type="predicted"/>
<protein>
    <recommendedName>
        <fullName evidence="4">Secreted protein</fullName>
    </recommendedName>
</protein>
<dbReference type="AlphaFoldDB" id="A0A388K9W6"/>
<dbReference type="Proteomes" id="UP000265515">
    <property type="component" value="Unassembled WGS sequence"/>
</dbReference>
<name>A0A388K9W6_CHABU</name>
<evidence type="ECO:0000313" key="2">
    <source>
        <dbReference type="EMBL" id="GBG66848.1"/>
    </source>
</evidence>
<organism evidence="2 3">
    <name type="scientific">Chara braunii</name>
    <name type="common">Braun's stonewort</name>
    <dbReference type="NCBI Taxonomy" id="69332"/>
    <lineage>
        <taxon>Eukaryota</taxon>
        <taxon>Viridiplantae</taxon>
        <taxon>Streptophyta</taxon>
        <taxon>Charophyceae</taxon>
        <taxon>Charales</taxon>
        <taxon>Characeae</taxon>
        <taxon>Chara</taxon>
    </lineage>
</organism>
<evidence type="ECO:0000313" key="3">
    <source>
        <dbReference type="Proteomes" id="UP000265515"/>
    </source>
</evidence>
<feature type="chain" id="PRO_5017213284" description="Secreted protein" evidence="1">
    <location>
        <begin position="26"/>
        <end position="68"/>
    </location>
</feature>
<sequence>MSHHHTVPPISLLFTCLLLVAFCSCSLWTCDIHCTSVIKRKPTASDIARGISMKQLLQTSLSASHRDE</sequence>
<comment type="caution">
    <text evidence="2">The sequence shown here is derived from an EMBL/GenBank/DDBJ whole genome shotgun (WGS) entry which is preliminary data.</text>
</comment>
<dbReference type="EMBL" id="BFEA01000079">
    <property type="protein sequence ID" value="GBG66848.1"/>
    <property type="molecule type" value="Genomic_DNA"/>
</dbReference>
<feature type="signal peptide" evidence="1">
    <location>
        <begin position="1"/>
        <end position="25"/>
    </location>
</feature>
<keyword evidence="1" id="KW-0732">Signal</keyword>
<evidence type="ECO:0000256" key="1">
    <source>
        <dbReference type="SAM" id="SignalP"/>
    </source>
</evidence>
<accession>A0A388K9W6</accession>